<evidence type="ECO:0000256" key="1">
    <source>
        <dbReference type="SAM" id="Phobius"/>
    </source>
</evidence>
<gene>
    <name evidence="2" type="ORF">SDC9_169298</name>
</gene>
<protein>
    <submittedName>
        <fullName evidence="2">Uncharacterized protein</fullName>
    </submittedName>
</protein>
<dbReference type="EMBL" id="VSSQ01070016">
    <property type="protein sequence ID" value="MPN21916.1"/>
    <property type="molecule type" value="Genomic_DNA"/>
</dbReference>
<organism evidence="2">
    <name type="scientific">bioreactor metagenome</name>
    <dbReference type="NCBI Taxonomy" id="1076179"/>
    <lineage>
        <taxon>unclassified sequences</taxon>
        <taxon>metagenomes</taxon>
        <taxon>ecological metagenomes</taxon>
    </lineage>
</organism>
<keyword evidence="1" id="KW-0812">Transmembrane</keyword>
<keyword evidence="1" id="KW-0472">Membrane</keyword>
<reference evidence="2" key="1">
    <citation type="submission" date="2019-08" db="EMBL/GenBank/DDBJ databases">
        <authorList>
            <person name="Kucharzyk K."/>
            <person name="Murdoch R.W."/>
            <person name="Higgins S."/>
            <person name="Loffler F."/>
        </authorList>
    </citation>
    <scope>NUCLEOTIDE SEQUENCE</scope>
</reference>
<proteinExistence type="predicted"/>
<name>A0A645G6Y4_9ZZZZ</name>
<feature type="transmembrane region" description="Helical" evidence="1">
    <location>
        <begin position="56"/>
        <end position="77"/>
    </location>
</feature>
<keyword evidence="1" id="KW-1133">Transmembrane helix</keyword>
<evidence type="ECO:0000313" key="2">
    <source>
        <dbReference type="EMBL" id="MPN21916.1"/>
    </source>
</evidence>
<comment type="caution">
    <text evidence="2">The sequence shown here is derived from an EMBL/GenBank/DDBJ whole genome shotgun (WGS) entry which is preliminary data.</text>
</comment>
<sequence length="97" mass="10780">MQSGYIRIAAEYLRIGGDKVIIYHIDNSRRAVSSANAEDCVYIFIGKGRIDSLRPYFVISGKIAVLSVAAFVNLYAVSVFNKKISAFIDNRGFPAWT</sequence>
<accession>A0A645G6Y4</accession>
<dbReference type="AlphaFoldDB" id="A0A645G6Y4"/>